<gene>
    <name evidence="2" type="ORF">H0486_16835</name>
</gene>
<comment type="caution">
    <text evidence="2">The sequence shown here is derived from an EMBL/GenBank/DDBJ whole genome shotgun (WGS) entry which is preliminary data.</text>
</comment>
<proteinExistence type="predicted"/>
<dbReference type="Gene3D" id="2.40.380.10">
    <property type="entry name" value="FomD-like"/>
    <property type="match status" value="1"/>
</dbReference>
<dbReference type="AlphaFoldDB" id="A0A839K4J8"/>
<dbReference type="InterPro" id="IPR035930">
    <property type="entry name" value="FomD-like_sf"/>
</dbReference>
<evidence type="ECO:0000313" key="2">
    <source>
        <dbReference type="EMBL" id="MBB2184546.1"/>
    </source>
</evidence>
<sequence length="168" mass="19726">MNLPMLYRRRFIPNELIPLKDDVIVEMNQELIITKWVTLRPRRDIARGISAIFLKEGFKVSKVLDKNDNLVYWYCDIIQPKIDHIKNTVIIEDLLVDVILYENGTMRIMDLDELSEALERNLITQNEATYALRTLNRLLQIIYRGEFHLLQEPVNQAEKSNPPASEFA</sequence>
<dbReference type="InterPro" id="IPR007295">
    <property type="entry name" value="DUF402"/>
</dbReference>
<dbReference type="Proteomes" id="UP000574276">
    <property type="component" value="Unassembled WGS sequence"/>
</dbReference>
<protein>
    <submittedName>
        <fullName evidence="2">DUF402 domain-containing protein</fullName>
    </submittedName>
</protein>
<dbReference type="PANTHER" id="PTHR41271">
    <property type="entry name" value="DUF402 DOMAIN-CONTAINING PROTEIN"/>
    <property type="match status" value="1"/>
</dbReference>
<dbReference type="Pfam" id="PF04167">
    <property type="entry name" value="DUF402"/>
    <property type="match status" value="1"/>
</dbReference>
<dbReference type="SUPFAM" id="SSF159234">
    <property type="entry name" value="FomD-like"/>
    <property type="match status" value="1"/>
</dbReference>
<reference evidence="2 3" key="1">
    <citation type="submission" date="2020-07" db="EMBL/GenBank/DDBJ databases">
        <title>Characterization and genome sequencing of isolate MD1, a novel member within the family Lachnospiraceae.</title>
        <authorList>
            <person name="Rettenmaier R."/>
            <person name="Di Bello L."/>
            <person name="Zinser C."/>
            <person name="Scheitz K."/>
            <person name="Liebl W."/>
            <person name="Zverlov V."/>
        </authorList>
    </citation>
    <scope>NUCLEOTIDE SEQUENCE [LARGE SCALE GENOMIC DNA]</scope>
    <source>
        <strain evidence="2 3">MD1</strain>
    </source>
</reference>
<dbReference type="RefSeq" id="WP_228354110.1">
    <property type="nucleotide sequence ID" value="NZ_JACEGA010000001.1"/>
</dbReference>
<feature type="domain" description="DUF402" evidence="1">
    <location>
        <begin position="9"/>
        <end position="147"/>
    </location>
</feature>
<accession>A0A839K4J8</accession>
<dbReference type="EMBL" id="JACEGA010000001">
    <property type="protein sequence ID" value="MBB2184546.1"/>
    <property type="molecule type" value="Genomic_DNA"/>
</dbReference>
<evidence type="ECO:0000313" key="3">
    <source>
        <dbReference type="Proteomes" id="UP000574276"/>
    </source>
</evidence>
<keyword evidence="3" id="KW-1185">Reference proteome</keyword>
<dbReference type="PANTHER" id="PTHR41271:SF1">
    <property type="entry name" value="DUF402 DOMAIN-CONTAINING PROTEIN"/>
    <property type="match status" value="1"/>
</dbReference>
<name>A0A839K4J8_9FIRM</name>
<organism evidence="2 3">
    <name type="scientific">Variimorphobacter saccharofermentans</name>
    <dbReference type="NCBI Taxonomy" id="2755051"/>
    <lineage>
        <taxon>Bacteria</taxon>
        <taxon>Bacillati</taxon>
        <taxon>Bacillota</taxon>
        <taxon>Clostridia</taxon>
        <taxon>Lachnospirales</taxon>
        <taxon>Lachnospiraceae</taxon>
        <taxon>Variimorphobacter</taxon>
    </lineage>
</organism>
<evidence type="ECO:0000259" key="1">
    <source>
        <dbReference type="Pfam" id="PF04167"/>
    </source>
</evidence>